<accession>A0A5K7XGM8</accession>
<name>A0A5K7XGM8_9BACT</name>
<organism evidence="1 2">
    <name type="scientific">Lacipirellula parvula</name>
    <dbReference type="NCBI Taxonomy" id="2650471"/>
    <lineage>
        <taxon>Bacteria</taxon>
        <taxon>Pseudomonadati</taxon>
        <taxon>Planctomycetota</taxon>
        <taxon>Planctomycetia</taxon>
        <taxon>Pirellulales</taxon>
        <taxon>Lacipirellulaceae</taxon>
        <taxon>Lacipirellula</taxon>
    </lineage>
</organism>
<proteinExistence type="predicted"/>
<evidence type="ECO:0000313" key="2">
    <source>
        <dbReference type="Proteomes" id="UP000326837"/>
    </source>
</evidence>
<dbReference type="Proteomes" id="UP000326837">
    <property type="component" value="Chromosome"/>
</dbReference>
<dbReference type="KEGG" id="lpav:PLANPX_5220"/>
<keyword evidence="2" id="KW-1185">Reference proteome</keyword>
<gene>
    <name evidence="1" type="ORF">PLANPX_5220</name>
</gene>
<reference evidence="2" key="1">
    <citation type="submission" date="2019-10" db="EMBL/GenBank/DDBJ databases">
        <title>Lacipirellula parvula gen. nov., sp. nov., representing a lineage of planctomycetes widespread in freshwater anoxic habitats, and description of the family Lacipirellulaceae.</title>
        <authorList>
            <person name="Dedysh S.N."/>
            <person name="Kulichevskaya I.S."/>
            <person name="Beletsky A.V."/>
            <person name="Rakitin A.L."/>
            <person name="Mardanov A.V."/>
            <person name="Ivanova A.A."/>
            <person name="Saltykova V.X."/>
            <person name="Rijpstra W.I.C."/>
            <person name="Sinninghe Damste J.S."/>
            <person name="Ravin N.V."/>
        </authorList>
    </citation>
    <scope>NUCLEOTIDE SEQUENCE [LARGE SCALE GENOMIC DNA]</scope>
    <source>
        <strain evidence="2">PX69</strain>
    </source>
</reference>
<sequence>MSTLISHGCARRCEAFLLIGSGERFSIAEVIASPLALWIFEAA</sequence>
<protein>
    <submittedName>
        <fullName evidence="1">Uncharacterized protein</fullName>
    </submittedName>
</protein>
<evidence type="ECO:0000313" key="1">
    <source>
        <dbReference type="EMBL" id="BBO35608.1"/>
    </source>
</evidence>
<dbReference type="EMBL" id="AP021861">
    <property type="protein sequence ID" value="BBO35608.1"/>
    <property type="molecule type" value="Genomic_DNA"/>
</dbReference>
<dbReference type="AlphaFoldDB" id="A0A5K7XGM8"/>